<sequence>MKGWIILAILAGVLYYLVTQTDKLDEPIAQTEALVKKIERKLDAMTGTQIIRLDQKKARLKADFAERLSASELQELDNILTTPDTLMDFKDEYCRGNVISHPVFNKDNLLFICDNL</sequence>
<reference evidence="1 2" key="1">
    <citation type="submission" date="2018-06" db="EMBL/GenBank/DDBJ databases">
        <authorList>
            <consortium name="Pathogen Informatics"/>
            <person name="Doyle S."/>
        </authorList>
    </citation>
    <scope>NUCLEOTIDE SEQUENCE [LARGE SCALE GENOMIC DNA]</scope>
    <source>
        <strain evidence="1 2">NCTC10738</strain>
    </source>
</reference>
<evidence type="ECO:0000313" key="2">
    <source>
        <dbReference type="Proteomes" id="UP000254069"/>
    </source>
</evidence>
<accession>A0A379ZIH8</accession>
<dbReference type="AlphaFoldDB" id="A0A379ZIH8"/>
<dbReference type="RefSeq" id="WP_115389533.1">
    <property type="nucleotide sequence ID" value="NZ_JADZHC010000095.1"/>
</dbReference>
<gene>
    <name evidence="1" type="ORF">NCTC10738_01642</name>
</gene>
<proteinExistence type="predicted"/>
<dbReference type="EMBL" id="UGYO01000001">
    <property type="protein sequence ID" value="SUI62662.1"/>
    <property type="molecule type" value="Genomic_DNA"/>
</dbReference>
<name>A0A379ZIH8_9GAMM</name>
<protein>
    <submittedName>
        <fullName evidence="1">Uncharacterized protein</fullName>
    </submittedName>
</protein>
<dbReference type="Proteomes" id="UP000254069">
    <property type="component" value="Unassembled WGS sequence"/>
</dbReference>
<organism evidence="1 2">
    <name type="scientific">Shewanella algae</name>
    <dbReference type="NCBI Taxonomy" id="38313"/>
    <lineage>
        <taxon>Bacteria</taxon>
        <taxon>Pseudomonadati</taxon>
        <taxon>Pseudomonadota</taxon>
        <taxon>Gammaproteobacteria</taxon>
        <taxon>Alteromonadales</taxon>
        <taxon>Shewanellaceae</taxon>
        <taxon>Shewanella</taxon>
    </lineage>
</organism>
<keyword evidence="2" id="KW-1185">Reference proteome</keyword>
<evidence type="ECO:0000313" key="1">
    <source>
        <dbReference type="EMBL" id="SUI62662.1"/>
    </source>
</evidence>